<evidence type="ECO:0000313" key="2">
    <source>
        <dbReference type="Proteomes" id="UP000006787"/>
    </source>
</evidence>
<proteinExistence type="predicted"/>
<dbReference type="EMBL" id="AMQS01000001">
    <property type="protein sequence ID" value="EKF52506.1"/>
    <property type="molecule type" value="Genomic_DNA"/>
</dbReference>
<accession>K2PYK3</accession>
<comment type="caution">
    <text evidence="1">The sequence shown here is derived from an EMBL/GenBank/DDBJ whole genome shotgun (WGS) entry which is preliminary data.</text>
</comment>
<reference evidence="1 2" key="1">
    <citation type="journal article" date="2012" name="J. Bacteriol.">
        <title>Genome Sequence of the Bacteriocin-Producing Strain Lactococcus garvieae DCC43.</title>
        <authorList>
            <person name="Gabrielsen C."/>
            <person name="Brede D.A."/>
            <person name="Hernandez P.E."/>
            <person name="Nes I.F."/>
            <person name="Diep D.B."/>
        </authorList>
    </citation>
    <scope>NUCLEOTIDE SEQUENCE [LARGE SCALE GENOMIC DNA]</scope>
    <source>
        <strain evidence="1 2">DCC43</strain>
    </source>
</reference>
<sequence length="534" mass="61467">MWHDLPEEQRQYYKKLILSFASLSEAFSQKVESEEDEKKDSVQGKVAPIVNSKYQETVFQRSFNAQGEDYGNTSYDASVVVDENHKYLVGLKSFGIGSGDQKIAQFKRPQTELGWRSIFNEIAKNAKGLKTKAEIDEVNEHLYRKLAIEISKLRNERIASSKENLKGFIFSENINVEAVYHYLMPSKKEIAPQISVGEVPYYDIDIDNIVINGCTSARKPMNFKFNDGRHQYKYTEADSQLLMSFDKTSLEDWEVQYVEDPFNIFATLGESSTVTEYDRTKKQASVVQSISWKINIKDVSGFNQFMGLPKNSMNSIQALINAVNKNFSNVHGIEHFITLLEKFKKDYPNLPPRPNLARYERRDEIIEYSQSFPFEGNFPIKLGIPVNPLTELVIKHLFRSSKELYIPIVKSKKFHDTYPDFFGTGYGILTGKKFVLPLSERQFRLEFLPSHTIIDAQVVQDDGKGIQSSGSQDILGEWILQKVFQLPEFTPLTPERLVELEINGIRLTKFSDADNHIGIEFIWIDEEVPDDYWV</sequence>
<protein>
    <submittedName>
        <fullName evidence="1">Uncharacterized protein</fullName>
    </submittedName>
</protein>
<gene>
    <name evidence="1" type="ORF">C426_0081</name>
</gene>
<dbReference type="RefSeq" id="WP_003134480.1">
    <property type="nucleotide sequence ID" value="NZ_AMQS01000001.1"/>
</dbReference>
<dbReference type="REBASE" id="57328">
    <property type="entry name" value="Lga43ORF82P"/>
</dbReference>
<name>K2PYK3_9LACT</name>
<dbReference type="eggNOG" id="ENOG502Z8W0">
    <property type="taxonomic scope" value="Bacteria"/>
</dbReference>
<dbReference type="PATRIC" id="fig|1231377.3.peg.80"/>
<organism evidence="1 2">
    <name type="scientific">Lactococcus garvieae DCC43</name>
    <dbReference type="NCBI Taxonomy" id="1231377"/>
    <lineage>
        <taxon>Bacteria</taxon>
        <taxon>Bacillati</taxon>
        <taxon>Bacillota</taxon>
        <taxon>Bacilli</taxon>
        <taxon>Lactobacillales</taxon>
        <taxon>Streptococcaceae</taxon>
        <taxon>Lactococcus</taxon>
    </lineage>
</organism>
<dbReference type="Proteomes" id="UP000006787">
    <property type="component" value="Unassembled WGS sequence"/>
</dbReference>
<evidence type="ECO:0000313" key="1">
    <source>
        <dbReference type="EMBL" id="EKF52506.1"/>
    </source>
</evidence>
<dbReference type="AlphaFoldDB" id="K2PYK3"/>